<sequence>MRLSPHDLQILDLAAISPEGRIGFGLSEEGTLQFLPAGRPAPVPAGDALPRLDDLGYLRREVNRSYVLTPEGWDAVREARQGH</sequence>
<accession>A0ABQ5Q9J7</accession>
<dbReference type="Proteomes" id="UP001165089">
    <property type="component" value="Unassembled WGS sequence"/>
</dbReference>
<gene>
    <name evidence="1" type="ORF">GETHPA_27570</name>
</gene>
<reference evidence="1 2" key="1">
    <citation type="journal article" date="2023" name="Antonie Van Leeuwenhoek">
        <title>Mesoterricola silvestris gen. nov., sp. nov., Mesoterricola sediminis sp. nov., Geothrix oryzae sp. nov., Geothrix edaphica sp. nov., Geothrix rubra sp. nov., and Geothrix limicola sp. nov., six novel members of Acidobacteriota isolated from soils.</title>
        <authorList>
            <person name="Itoh H."/>
            <person name="Sugisawa Y."/>
            <person name="Mise K."/>
            <person name="Xu Z."/>
            <person name="Kuniyasu M."/>
            <person name="Ushijima N."/>
            <person name="Kawano K."/>
            <person name="Kobayashi E."/>
            <person name="Shiratori Y."/>
            <person name="Masuda Y."/>
            <person name="Senoo K."/>
        </authorList>
    </citation>
    <scope>NUCLEOTIDE SEQUENCE [LARGE SCALE GENOMIC DNA]</scope>
    <source>
        <strain evidence="1 2">Red803</strain>
    </source>
</reference>
<dbReference type="EMBL" id="BSDD01000006">
    <property type="protein sequence ID" value="GLH71224.1"/>
    <property type="molecule type" value="Genomic_DNA"/>
</dbReference>
<organism evidence="1 2">
    <name type="scientific">Geothrix rubra</name>
    <dbReference type="NCBI Taxonomy" id="2927977"/>
    <lineage>
        <taxon>Bacteria</taxon>
        <taxon>Pseudomonadati</taxon>
        <taxon>Acidobacteriota</taxon>
        <taxon>Holophagae</taxon>
        <taxon>Holophagales</taxon>
        <taxon>Holophagaceae</taxon>
        <taxon>Geothrix</taxon>
    </lineage>
</organism>
<keyword evidence="2" id="KW-1185">Reference proteome</keyword>
<proteinExistence type="predicted"/>
<evidence type="ECO:0000313" key="1">
    <source>
        <dbReference type="EMBL" id="GLH71224.1"/>
    </source>
</evidence>
<name>A0ABQ5Q9J7_9BACT</name>
<comment type="caution">
    <text evidence="1">The sequence shown here is derived from an EMBL/GenBank/DDBJ whole genome shotgun (WGS) entry which is preliminary data.</text>
</comment>
<protein>
    <submittedName>
        <fullName evidence="1">Uncharacterized protein</fullName>
    </submittedName>
</protein>
<dbReference type="RefSeq" id="WP_285727280.1">
    <property type="nucleotide sequence ID" value="NZ_BSDD01000006.1"/>
</dbReference>
<evidence type="ECO:0000313" key="2">
    <source>
        <dbReference type="Proteomes" id="UP001165089"/>
    </source>
</evidence>